<dbReference type="InterPro" id="IPR029052">
    <property type="entry name" value="Metallo-depent_PP-like"/>
</dbReference>
<evidence type="ECO:0000313" key="4">
    <source>
        <dbReference type="EMBL" id="CUO15658.1"/>
    </source>
</evidence>
<dbReference type="PANTHER" id="PTHR11124">
    <property type="entry name" value="VACUOLAR SORTING PROTEIN VPS29"/>
    <property type="match status" value="1"/>
</dbReference>
<keyword evidence="4" id="KW-0378">Hydrolase</keyword>
<evidence type="ECO:0000256" key="2">
    <source>
        <dbReference type="RuleBase" id="RU362039"/>
    </source>
</evidence>
<evidence type="ECO:0000259" key="3">
    <source>
        <dbReference type="Pfam" id="PF12850"/>
    </source>
</evidence>
<reference evidence="4 5" key="1">
    <citation type="submission" date="2015-09" db="EMBL/GenBank/DDBJ databases">
        <authorList>
            <consortium name="Pathogen Informatics"/>
        </authorList>
    </citation>
    <scope>NUCLEOTIDE SEQUENCE [LARGE SCALE GENOMIC DNA]</scope>
    <source>
        <strain evidence="4 5">2789STDY5834858</strain>
    </source>
</reference>
<organism evidence="4 5">
    <name type="scientific">Sarcina ventriculi</name>
    <name type="common">Clostridium ventriculi</name>
    <dbReference type="NCBI Taxonomy" id="1267"/>
    <lineage>
        <taxon>Bacteria</taxon>
        <taxon>Bacillati</taxon>
        <taxon>Bacillota</taxon>
        <taxon>Clostridia</taxon>
        <taxon>Eubacteriales</taxon>
        <taxon>Clostridiaceae</taxon>
        <taxon>Sarcina</taxon>
    </lineage>
</organism>
<comment type="similarity">
    <text evidence="1 2">Belongs to the metallophosphoesterase superfamily. YfcE family.</text>
</comment>
<protein>
    <recommendedName>
        <fullName evidence="2">Phosphoesterase</fullName>
        <ecNumber evidence="2">3.1.4.-</ecNumber>
    </recommendedName>
</protein>
<dbReference type="EC" id="3.1.4.-" evidence="2"/>
<accession>A0ABM9US47</accession>
<dbReference type="GO" id="GO:0016787">
    <property type="term" value="F:hydrolase activity"/>
    <property type="evidence" value="ECO:0007669"/>
    <property type="project" value="UniProtKB-KW"/>
</dbReference>
<keyword evidence="5" id="KW-1185">Reference proteome</keyword>
<evidence type="ECO:0000256" key="1">
    <source>
        <dbReference type="ARBA" id="ARBA00008950"/>
    </source>
</evidence>
<gene>
    <name evidence="4" type="ORF">ERS852473_02068</name>
</gene>
<comment type="cofactor">
    <cofactor evidence="2">
        <name>a divalent metal cation</name>
        <dbReference type="ChEBI" id="CHEBI:60240"/>
    </cofactor>
</comment>
<dbReference type="InterPro" id="IPR041802">
    <property type="entry name" value="MPP_YfcE"/>
</dbReference>
<sequence length="158" mass="17806">MLIAVVSDTHGNENTILKIRNEIKERNVKYMIHLGDNIDDAEKIVDGLDCTFYGVKGNCDLANFPDELIVKIENKKFFITHGHKYGVKMGLNNIFYKGKESEVDAVLFGHTHIKIISKEDGLWIINPGSPSLPKDRVPSIAFIEIKGNEIYPSSFTIK</sequence>
<dbReference type="NCBIfam" id="TIGR00040">
    <property type="entry name" value="yfcE"/>
    <property type="match status" value="1"/>
</dbReference>
<dbReference type="EMBL" id="CYZR01000007">
    <property type="protein sequence ID" value="CUO15658.1"/>
    <property type="molecule type" value="Genomic_DNA"/>
</dbReference>
<dbReference type="InterPro" id="IPR000979">
    <property type="entry name" value="Phosphodiesterase_MJ0936/Vps29"/>
</dbReference>
<dbReference type="Proteomes" id="UP000095488">
    <property type="component" value="Unassembled WGS sequence"/>
</dbReference>
<dbReference type="Pfam" id="PF12850">
    <property type="entry name" value="Metallophos_2"/>
    <property type="match status" value="1"/>
</dbReference>
<proteinExistence type="inferred from homology"/>
<dbReference type="InterPro" id="IPR024654">
    <property type="entry name" value="Calcineurin-like_PHP_lpxH"/>
</dbReference>
<dbReference type="Gene3D" id="3.60.21.10">
    <property type="match status" value="1"/>
</dbReference>
<keyword evidence="2" id="KW-0479">Metal-binding</keyword>
<evidence type="ECO:0000313" key="5">
    <source>
        <dbReference type="Proteomes" id="UP000095488"/>
    </source>
</evidence>
<dbReference type="RefSeq" id="WP_055260071.1">
    <property type="nucleotide sequence ID" value="NZ_CABIXL010000007.1"/>
</dbReference>
<dbReference type="CDD" id="cd00841">
    <property type="entry name" value="MPP_YfcE"/>
    <property type="match status" value="1"/>
</dbReference>
<comment type="caution">
    <text evidence="4">The sequence shown here is derived from an EMBL/GenBank/DDBJ whole genome shotgun (WGS) entry which is preliminary data.</text>
</comment>
<dbReference type="SUPFAM" id="SSF56300">
    <property type="entry name" value="Metallo-dependent phosphatases"/>
    <property type="match status" value="1"/>
</dbReference>
<feature type="domain" description="Calcineurin-like phosphoesterase" evidence="3">
    <location>
        <begin position="1"/>
        <end position="146"/>
    </location>
</feature>
<name>A0ABM9US47_SARVE</name>